<comment type="caution">
    <text evidence="3">The sequence shown here is derived from an EMBL/GenBank/DDBJ whole genome shotgun (WGS) entry which is preliminary data.</text>
</comment>
<dbReference type="AlphaFoldDB" id="A0A0W0ZN07"/>
<keyword evidence="4" id="KW-1185">Reference proteome</keyword>
<accession>A0A0W0ZN07</accession>
<comment type="similarity">
    <text evidence="1 2">Belongs to the UPF0125 (RnfH) family.</text>
</comment>
<protein>
    <recommendedName>
        <fullName evidence="2">UPF0125 protein Lste_0783</fullName>
    </recommendedName>
</protein>
<sequence length="93" mass="10642">MVKVELVYVTAEKAVVHMTLDLQHGATVLDALHASKIYDTHPETRDMCVGIYAKQVSLEQVLQDGDRVELYRPLVLDPKEKRRQKANVRRARS</sequence>
<dbReference type="Proteomes" id="UP000054926">
    <property type="component" value="Unassembled WGS sequence"/>
</dbReference>
<dbReference type="PATRIC" id="fig|947033.5.peg.837"/>
<dbReference type="PANTHER" id="PTHR37483:SF1">
    <property type="entry name" value="UPF0125 PROTEIN RATB"/>
    <property type="match status" value="1"/>
</dbReference>
<proteinExistence type="inferred from homology"/>
<dbReference type="InterPro" id="IPR016155">
    <property type="entry name" value="Mopterin_synth/thiamin_S_b"/>
</dbReference>
<name>A0A0W0ZN07_9GAMM</name>
<evidence type="ECO:0000313" key="4">
    <source>
        <dbReference type="Proteomes" id="UP000054926"/>
    </source>
</evidence>
<dbReference type="PANTHER" id="PTHR37483">
    <property type="entry name" value="UPF0125 PROTEIN RATB"/>
    <property type="match status" value="1"/>
</dbReference>
<dbReference type="EMBL" id="LNYY01000016">
    <property type="protein sequence ID" value="KTD70179.1"/>
    <property type="molecule type" value="Genomic_DNA"/>
</dbReference>
<reference evidence="3 4" key="1">
    <citation type="submission" date="2015-11" db="EMBL/GenBank/DDBJ databases">
        <title>Genomic analysis of 38 Legionella species identifies large and diverse effector repertoires.</title>
        <authorList>
            <person name="Burstein D."/>
            <person name="Amaro F."/>
            <person name="Zusman T."/>
            <person name="Lifshitz Z."/>
            <person name="Cohen O."/>
            <person name="Gilbert J.A."/>
            <person name="Pupko T."/>
            <person name="Shuman H.A."/>
            <person name="Segal G."/>
        </authorList>
    </citation>
    <scope>NUCLEOTIDE SEQUENCE [LARGE SCALE GENOMIC DNA]</scope>
    <source>
        <strain evidence="3 4">IMVS3376</strain>
    </source>
</reference>
<dbReference type="RefSeq" id="WP_058509783.1">
    <property type="nucleotide sequence ID" value="NZ_LNYY01000016.1"/>
</dbReference>
<dbReference type="SUPFAM" id="SSF54285">
    <property type="entry name" value="MoaD/ThiS"/>
    <property type="match status" value="1"/>
</dbReference>
<gene>
    <name evidence="3" type="primary">pasI</name>
    <name evidence="3" type="ORF">Lste_0783</name>
</gene>
<dbReference type="STRING" id="947033.Lste_0783"/>
<dbReference type="InterPro" id="IPR037021">
    <property type="entry name" value="RnfH_sf"/>
</dbReference>
<organism evidence="3 4">
    <name type="scientific">Legionella steelei</name>
    <dbReference type="NCBI Taxonomy" id="947033"/>
    <lineage>
        <taxon>Bacteria</taxon>
        <taxon>Pseudomonadati</taxon>
        <taxon>Pseudomonadota</taxon>
        <taxon>Gammaproteobacteria</taxon>
        <taxon>Legionellales</taxon>
        <taxon>Legionellaceae</taxon>
        <taxon>Legionella</taxon>
    </lineage>
</organism>
<evidence type="ECO:0000256" key="1">
    <source>
        <dbReference type="ARBA" id="ARBA00010645"/>
    </source>
</evidence>
<dbReference type="OrthoDB" id="9796575at2"/>
<evidence type="ECO:0000256" key="2">
    <source>
        <dbReference type="HAMAP-Rule" id="MF_00460"/>
    </source>
</evidence>
<evidence type="ECO:0000313" key="3">
    <source>
        <dbReference type="EMBL" id="KTD70179.1"/>
    </source>
</evidence>
<dbReference type="Gene3D" id="3.10.20.280">
    <property type="entry name" value="RnfH-like"/>
    <property type="match status" value="1"/>
</dbReference>
<dbReference type="Pfam" id="PF03658">
    <property type="entry name" value="Ub-RnfH"/>
    <property type="match status" value="1"/>
</dbReference>
<dbReference type="NCBIfam" id="NF002490">
    <property type="entry name" value="PRK01777.1"/>
    <property type="match status" value="1"/>
</dbReference>
<dbReference type="InterPro" id="IPR005346">
    <property type="entry name" value="RnfH"/>
</dbReference>
<dbReference type="HAMAP" id="MF_00460">
    <property type="entry name" value="UPF0125_RnfH"/>
    <property type="match status" value="1"/>
</dbReference>